<reference evidence="1" key="1">
    <citation type="submission" date="2019-03" db="EMBL/GenBank/DDBJ databases">
        <authorList>
            <person name="Mank J."/>
            <person name="Almeida P."/>
        </authorList>
    </citation>
    <scope>NUCLEOTIDE SEQUENCE</scope>
    <source>
        <strain evidence="1">78183</strain>
    </source>
</reference>
<gene>
    <name evidence="1" type="ORF">SVIM_LOCUS293029</name>
</gene>
<evidence type="ECO:0000313" key="1">
    <source>
        <dbReference type="EMBL" id="VFU46278.1"/>
    </source>
</evidence>
<dbReference type="EMBL" id="CAADRP010001641">
    <property type="protein sequence ID" value="VFU46278.1"/>
    <property type="molecule type" value="Genomic_DNA"/>
</dbReference>
<protein>
    <submittedName>
        <fullName evidence="1">Uncharacterized protein</fullName>
    </submittedName>
</protein>
<dbReference type="AlphaFoldDB" id="A0A6N2M956"/>
<organism evidence="1">
    <name type="scientific">Salix viminalis</name>
    <name type="common">Common osier</name>
    <name type="synonym">Basket willow</name>
    <dbReference type="NCBI Taxonomy" id="40686"/>
    <lineage>
        <taxon>Eukaryota</taxon>
        <taxon>Viridiplantae</taxon>
        <taxon>Streptophyta</taxon>
        <taxon>Embryophyta</taxon>
        <taxon>Tracheophyta</taxon>
        <taxon>Spermatophyta</taxon>
        <taxon>Magnoliopsida</taxon>
        <taxon>eudicotyledons</taxon>
        <taxon>Gunneridae</taxon>
        <taxon>Pentapetalae</taxon>
        <taxon>rosids</taxon>
        <taxon>fabids</taxon>
        <taxon>Malpighiales</taxon>
        <taxon>Salicaceae</taxon>
        <taxon>Saliceae</taxon>
        <taxon>Salix</taxon>
    </lineage>
</organism>
<accession>A0A6N2M956</accession>
<proteinExistence type="predicted"/>
<name>A0A6N2M956_SALVM</name>
<sequence length="180" mass="20316">MICSSPLYQKEQAMLKFVLYTRETKPNLSVYLNGGLILAHCLQIIIAALHYNSTKSSGGLNYSKQRRSQINRVLDRFHTVTAPISLLLQCISLKTPTKFHLQAPGQDSDETQQSTVMIRASDLMKLTRKCGPVPDLLADLSTSDWFLHAHSTSISTHKDWLSRVQSYSKDAWSGLILRMH</sequence>